<feature type="compositionally biased region" description="Basic and acidic residues" evidence="1">
    <location>
        <begin position="44"/>
        <end position="64"/>
    </location>
</feature>
<dbReference type="Proteomes" id="UP000054560">
    <property type="component" value="Unassembled WGS sequence"/>
</dbReference>
<dbReference type="eggNOG" id="KOG4150">
    <property type="taxonomic scope" value="Eukaryota"/>
</dbReference>
<name>A0A0L0G5L3_9EUKA</name>
<feature type="compositionally biased region" description="Low complexity" evidence="1">
    <location>
        <begin position="100"/>
        <end position="115"/>
    </location>
</feature>
<dbReference type="GO" id="GO:0005634">
    <property type="term" value="C:nucleus"/>
    <property type="evidence" value="ECO:0007669"/>
    <property type="project" value="TreeGrafter"/>
</dbReference>
<feature type="domain" description="Helicase C-terminal" evidence="2">
    <location>
        <begin position="210"/>
        <end position="392"/>
    </location>
</feature>
<feature type="region of interest" description="Disordered" evidence="1">
    <location>
        <begin position="43"/>
        <end position="174"/>
    </location>
</feature>
<dbReference type="Pfam" id="PF22982">
    <property type="entry name" value="WHD_HRQ1"/>
    <property type="match status" value="1"/>
</dbReference>
<evidence type="ECO:0000313" key="3">
    <source>
        <dbReference type="EMBL" id="KNC83538.1"/>
    </source>
</evidence>
<gene>
    <name evidence="3" type="ORF">SARC_04211</name>
</gene>
<dbReference type="PANTHER" id="PTHR47957:SF3">
    <property type="entry name" value="ATP-DEPENDENT HELICASE HRQ1"/>
    <property type="match status" value="1"/>
</dbReference>
<dbReference type="GO" id="GO:0043138">
    <property type="term" value="F:3'-5' DNA helicase activity"/>
    <property type="evidence" value="ECO:0007669"/>
    <property type="project" value="TreeGrafter"/>
</dbReference>
<dbReference type="SUPFAM" id="SSF52540">
    <property type="entry name" value="P-loop containing nucleoside triphosphate hydrolases"/>
    <property type="match status" value="1"/>
</dbReference>
<dbReference type="GO" id="GO:0006289">
    <property type="term" value="P:nucleotide-excision repair"/>
    <property type="evidence" value="ECO:0007669"/>
    <property type="project" value="TreeGrafter"/>
</dbReference>
<dbReference type="RefSeq" id="XP_014157440.1">
    <property type="nucleotide sequence ID" value="XM_014301965.1"/>
</dbReference>
<dbReference type="GeneID" id="25904715"/>
<evidence type="ECO:0000256" key="1">
    <source>
        <dbReference type="SAM" id="MobiDB-lite"/>
    </source>
</evidence>
<accession>A0A0L0G5L3</accession>
<dbReference type="InterPro" id="IPR027417">
    <property type="entry name" value="P-loop_NTPase"/>
</dbReference>
<dbReference type="STRING" id="667725.A0A0L0G5L3"/>
<evidence type="ECO:0000313" key="4">
    <source>
        <dbReference type="Proteomes" id="UP000054560"/>
    </source>
</evidence>
<sequence>MVFRRLLRMCAHYGADPQWIMCTATIANPREHSLRLIPLDVPDEPEHKQADTDTHPESTLRAEDSAEMGVDQPETVQRGTDMDCTELSEDGTSIQPPDNPRQTSSTPQTRPTTSTDRYIDTPHVTHTDTDGQISVDTQVQAPERNERISTNTQTQAPETLKQVPTSTHTQAPDRPSVDMRRRLVVVGEDGSPNGRKDYVLWNPAAFSSVYTEAGVLLCEMAKTGLRTIGFCKVRSVCELVCKVTQSMMREGTSVTTLGGNRHKTKGSDCSGLPAPRPDLVPYITTYRGGYTAMDRRKIERDLFGGRLLSVIATNALELGIDVGSLDSVLQLGYPGSIASLWQQAGRAGRSGKQSIAVLIGYNSPLDQHFMKNPKALFSKASEAVVFDPFNNRVLWWHLLCAATELPLCAGTKNYDARLFGDKYGTLIQDMVRGMAVDGSYNAAHGAVIRAANNNYHTTSHAIDFPHGKTSLRNIYTESMRESAISSGYLSVRVVRAV</sequence>
<dbReference type="Gene3D" id="3.40.50.300">
    <property type="entry name" value="P-loop containing nucleotide triphosphate hydrolases"/>
    <property type="match status" value="1"/>
</dbReference>
<proteinExistence type="predicted"/>
<protein>
    <recommendedName>
        <fullName evidence="2">Helicase C-terminal domain-containing protein</fullName>
    </recommendedName>
</protein>
<dbReference type="PANTHER" id="PTHR47957">
    <property type="entry name" value="ATP-DEPENDENT HELICASE HRQ1"/>
    <property type="match status" value="1"/>
</dbReference>
<feature type="compositionally biased region" description="Basic and acidic residues" evidence="1">
    <location>
        <begin position="117"/>
        <end position="129"/>
    </location>
</feature>
<dbReference type="SMART" id="SM00490">
    <property type="entry name" value="HELICc"/>
    <property type="match status" value="1"/>
</dbReference>
<dbReference type="PROSITE" id="PS51194">
    <property type="entry name" value="HELICASE_CTER"/>
    <property type="match status" value="1"/>
</dbReference>
<dbReference type="EMBL" id="KQ241826">
    <property type="protein sequence ID" value="KNC83538.1"/>
    <property type="molecule type" value="Genomic_DNA"/>
</dbReference>
<dbReference type="AlphaFoldDB" id="A0A0L0G5L3"/>
<dbReference type="CDD" id="cd18797">
    <property type="entry name" value="SF2_C_Hrq"/>
    <property type="match status" value="1"/>
</dbReference>
<dbReference type="GO" id="GO:0036297">
    <property type="term" value="P:interstrand cross-link repair"/>
    <property type="evidence" value="ECO:0007669"/>
    <property type="project" value="TreeGrafter"/>
</dbReference>
<dbReference type="Pfam" id="PF00271">
    <property type="entry name" value="Helicase_C"/>
    <property type="match status" value="1"/>
</dbReference>
<dbReference type="OrthoDB" id="18781at2759"/>
<organism evidence="3 4">
    <name type="scientific">Sphaeroforma arctica JP610</name>
    <dbReference type="NCBI Taxonomy" id="667725"/>
    <lineage>
        <taxon>Eukaryota</taxon>
        <taxon>Ichthyosporea</taxon>
        <taxon>Ichthyophonida</taxon>
        <taxon>Sphaeroforma</taxon>
    </lineage>
</organism>
<feature type="compositionally biased region" description="Polar residues" evidence="1">
    <location>
        <begin position="148"/>
        <end position="170"/>
    </location>
</feature>
<evidence type="ECO:0000259" key="2">
    <source>
        <dbReference type="PROSITE" id="PS51194"/>
    </source>
</evidence>
<keyword evidence="4" id="KW-1185">Reference proteome</keyword>
<reference evidence="3 4" key="1">
    <citation type="submission" date="2011-02" db="EMBL/GenBank/DDBJ databases">
        <title>The Genome Sequence of Sphaeroforma arctica JP610.</title>
        <authorList>
            <consortium name="The Broad Institute Genome Sequencing Platform"/>
            <person name="Russ C."/>
            <person name="Cuomo C."/>
            <person name="Young S.K."/>
            <person name="Zeng Q."/>
            <person name="Gargeya S."/>
            <person name="Alvarado L."/>
            <person name="Berlin A."/>
            <person name="Chapman S.B."/>
            <person name="Chen Z."/>
            <person name="Freedman E."/>
            <person name="Gellesch M."/>
            <person name="Goldberg J."/>
            <person name="Griggs A."/>
            <person name="Gujja S."/>
            <person name="Heilman E."/>
            <person name="Heiman D."/>
            <person name="Howarth C."/>
            <person name="Mehta T."/>
            <person name="Neiman D."/>
            <person name="Pearson M."/>
            <person name="Roberts A."/>
            <person name="Saif S."/>
            <person name="Shea T."/>
            <person name="Shenoy N."/>
            <person name="Sisk P."/>
            <person name="Stolte C."/>
            <person name="Sykes S."/>
            <person name="White J."/>
            <person name="Yandava C."/>
            <person name="Burger G."/>
            <person name="Gray M.W."/>
            <person name="Holland P.W.H."/>
            <person name="King N."/>
            <person name="Lang F.B.F."/>
            <person name="Roger A.J."/>
            <person name="Ruiz-Trillo I."/>
            <person name="Haas B."/>
            <person name="Nusbaum C."/>
            <person name="Birren B."/>
        </authorList>
    </citation>
    <scope>NUCLEOTIDE SEQUENCE [LARGE SCALE GENOMIC DNA]</scope>
    <source>
        <strain evidence="3 4">JP610</strain>
    </source>
</reference>
<dbReference type="InterPro" id="IPR001650">
    <property type="entry name" value="Helicase_C-like"/>
</dbReference>
<dbReference type="InterPro" id="IPR055227">
    <property type="entry name" value="HRQ1_WHD"/>
</dbReference>
<feature type="compositionally biased region" description="Polar residues" evidence="1">
    <location>
        <begin position="130"/>
        <end position="140"/>
    </location>
</feature>